<feature type="compositionally biased region" description="Basic and acidic residues" evidence="1">
    <location>
        <begin position="56"/>
        <end position="70"/>
    </location>
</feature>
<accession>A0ABP1R714</accession>
<dbReference type="EMBL" id="CAXLJM020000066">
    <property type="protein sequence ID" value="CAL8121860.1"/>
    <property type="molecule type" value="Genomic_DNA"/>
</dbReference>
<gene>
    <name evidence="3" type="ORF">ODALV1_LOCUS19569</name>
</gene>
<feature type="region of interest" description="Disordered" evidence="1">
    <location>
        <begin position="234"/>
        <end position="261"/>
    </location>
</feature>
<feature type="compositionally biased region" description="Polar residues" evidence="1">
    <location>
        <begin position="110"/>
        <end position="121"/>
    </location>
</feature>
<feature type="compositionally biased region" description="Polar residues" evidence="1">
    <location>
        <begin position="322"/>
        <end position="333"/>
    </location>
</feature>
<reference evidence="3 4" key="1">
    <citation type="submission" date="2024-08" db="EMBL/GenBank/DDBJ databases">
        <authorList>
            <person name="Cucini C."/>
            <person name="Frati F."/>
        </authorList>
    </citation>
    <scope>NUCLEOTIDE SEQUENCE [LARGE SCALE GENOMIC DNA]</scope>
</reference>
<dbReference type="InterPro" id="IPR046359">
    <property type="entry name" value="Aftin-like"/>
</dbReference>
<organism evidence="3 4">
    <name type="scientific">Orchesella dallaii</name>
    <dbReference type="NCBI Taxonomy" id="48710"/>
    <lineage>
        <taxon>Eukaryota</taxon>
        <taxon>Metazoa</taxon>
        <taxon>Ecdysozoa</taxon>
        <taxon>Arthropoda</taxon>
        <taxon>Hexapoda</taxon>
        <taxon>Collembola</taxon>
        <taxon>Entomobryomorpha</taxon>
        <taxon>Entomobryoidea</taxon>
        <taxon>Orchesellidae</taxon>
        <taxon>Orchesellinae</taxon>
        <taxon>Orchesella</taxon>
    </lineage>
</organism>
<dbReference type="InterPro" id="IPR029205">
    <property type="entry name" value="Clathrin-bd"/>
</dbReference>
<feature type="region of interest" description="Disordered" evidence="1">
    <location>
        <begin position="280"/>
        <end position="344"/>
    </location>
</feature>
<feature type="region of interest" description="Disordered" evidence="1">
    <location>
        <begin position="189"/>
        <end position="215"/>
    </location>
</feature>
<dbReference type="PANTHER" id="PTHR16156:SF10">
    <property type="entry name" value="AFTIPHILIN-RELATED"/>
    <property type="match status" value="1"/>
</dbReference>
<name>A0ABP1R714_9HEXA</name>
<evidence type="ECO:0000256" key="1">
    <source>
        <dbReference type="SAM" id="MobiDB-lite"/>
    </source>
</evidence>
<dbReference type="Proteomes" id="UP001642540">
    <property type="component" value="Unassembled WGS sequence"/>
</dbReference>
<evidence type="ECO:0000259" key="2">
    <source>
        <dbReference type="Pfam" id="PF15045"/>
    </source>
</evidence>
<protein>
    <recommendedName>
        <fullName evidence="2">Aftiphilin clathrin-binding box domain-containing protein</fullName>
    </recommendedName>
</protein>
<evidence type="ECO:0000313" key="4">
    <source>
        <dbReference type="Proteomes" id="UP001642540"/>
    </source>
</evidence>
<sequence>MASTFPAAIANEPPPLDVSSEDEDSEEFRSHGLKLDVPSGEPTPVSTPFKRPITKSPEKAKPKSEPKSDFEGITDLDESDDVELEIVASEARENSPDSGESEDVLPKENGTGSPDSNNVVNVNGIDNEYLADLGQSEFVERNFEQVTTNEDVSEAVTDNVEVPISAYTLMAAENCDNIINAINDGDETKEEALDKSRDSATSAVDVEETSNSPLDTQIKIEDVLLVKQESCEFSADDTGKEDKNNDNQTPIDDEFDNSTNNEKEFPEFQAADRACNMYSPDIQHESGSCTEDVPQQADDDFEDDDFGAFQSIPNKIEPQDPYNKTANSQISTTEVDDDDDFGDFAQVPVQSATTCTAAQASLKDTDDFADFQDCSFQSCDVSAFSTPPSSASDFSLVSSKIDSILKTLFVTDSSLPNNEIESLKSIDSEISISKDGLWAQVQDFEGSQGLMFKWLNSLTDKHLLTSLKIDTSTIMYHEKWGTIEVPKFAASLVQSPLQPKSCNLTDMHSRKDVHHTMVINNNNNIPDGMSCQEHDKSSTMSAEAQEILRQLPDLSYMRANTLVFPETSPSGL</sequence>
<feature type="compositionally biased region" description="Acidic residues" evidence="1">
    <location>
        <begin position="72"/>
        <end position="84"/>
    </location>
</feature>
<feature type="region of interest" description="Disordered" evidence="1">
    <location>
        <begin position="1"/>
        <end position="122"/>
    </location>
</feature>
<evidence type="ECO:0000313" key="3">
    <source>
        <dbReference type="EMBL" id="CAL8121860.1"/>
    </source>
</evidence>
<keyword evidence="4" id="KW-1185">Reference proteome</keyword>
<proteinExistence type="predicted"/>
<feature type="domain" description="Aftiphilin clathrin-binding box" evidence="2">
    <location>
        <begin position="437"/>
        <end position="499"/>
    </location>
</feature>
<dbReference type="Pfam" id="PF15045">
    <property type="entry name" value="Clathrin_bdg"/>
    <property type="match status" value="1"/>
</dbReference>
<feature type="compositionally biased region" description="Acidic residues" evidence="1">
    <location>
        <begin position="297"/>
        <end position="306"/>
    </location>
</feature>
<comment type="caution">
    <text evidence="3">The sequence shown here is derived from an EMBL/GenBank/DDBJ whole genome shotgun (WGS) entry which is preliminary data.</text>
</comment>
<dbReference type="PANTHER" id="PTHR16156">
    <property type="entry name" value="AFTIPHILIN A-RELATED"/>
    <property type="match status" value="1"/>
</dbReference>